<dbReference type="AlphaFoldDB" id="A0A6M3IL15"/>
<evidence type="ECO:0000313" key="2">
    <source>
        <dbReference type="EMBL" id="QJA72795.1"/>
    </source>
</evidence>
<evidence type="ECO:0000313" key="1">
    <source>
        <dbReference type="EMBL" id="QJA58093.1"/>
    </source>
</evidence>
<reference evidence="1" key="1">
    <citation type="submission" date="2020-03" db="EMBL/GenBank/DDBJ databases">
        <title>The deep terrestrial virosphere.</title>
        <authorList>
            <person name="Holmfeldt K."/>
            <person name="Nilsson E."/>
            <person name="Simone D."/>
            <person name="Lopez-Fernandez M."/>
            <person name="Wu X."/>
            <person name="de Brujin I."/>
            <person name="Lundin D."/>
            <person name="Andersson A."/>
            <person name="Bertilsson S."/>
            <person name="Dopson M."/>
        </authorList>
    </citation>
    <scope>NUCLEOTIDE SEQUENCE</scope>
    <source>
        <strain evidence="2">MM415A02607</strain>
        <strain evidence="1">MM415B01502</strain>
    </source>
</reference>
<gene>
    <name evidence="2" type="ORF">MM415A02607_0001</name>
    <name evidence="1" type="ORF">MM415B01502_0006</name>
</gene>
<dbReference type="EMBL" id="MT141979">
    <property type="protein sequence ID" value="QJA72795.1"/>
    <property type="molecule type" value="Genomic_DNA"/>
</dbReference>
<name>A0A6M3IL15_9ZZZZ</name>
<sequence length="137" mass="16118">MGHIVTVIKEYKRKTVYPSDSSYQYERYDRKWEAVNLQEPRAGWVIGTRVLMNGRYVPGSGGYDGDYDPPYLDVKDTVCCLLVSYWPTMNPVRVSLDGWEMGGIPLPPTYSWTERDKEEMRKIMKDVKRDERGRWLK</sequence>
<dbReference type="EMBL" id="MT141308">
    <property type="protein sequence ID" value="QJA58093.1"/>
    <property type="molecule type" value="Genomic_DNA"/>
</dbReference>
<protein>
    <submittedName>
        <fullName evidence="1">Uncharacterized protein</fullName>
    </submittedName>
</protein>
<proteinExistence type="predicted"/>
<organism evidence="1">
    <name type="scientific">viral metagenome</name>
    <dbReference type="NCBI Taxonomy" id="1070528"/>
    <lineage>
        <taxon>unclassified sequences</taxon>
        <taxon>metagenomes</taxon>
        <taxon>organismal metagenomes</taxon>
    </lineage>
</organism>
<accession>A0A6M3IL15</accession>